<dbReference type="Proteomes" id="UP000538666">
    <property type="component" value="Unassembled WGS sequence"/>
</dbReference>
<dbReference type="EMBL" id="JACHEK010000006">
    <property type="protein sequence ID" value="MBB6145142.1"/>
    <property type="molecule type" value="Genomic_DNA"/>
</dbReference>
<dbReference type="AlphaFoldDB" id="A0A841JUS9"/>
<dbReference type="InterPro" id="IPR014262">
    <property type="entry name" value="HAF_rpt"/>
</dbReference>
<evidence type="ECO:0000313" key="1">
    <source>
        <dbReference type="EMBL" id="MBB6145142.1"/>
    </source>
</evidence>
<keyword evidence="2" id="KW-1185">Reference proteome</keyword>
<reference evidence="1 2" key="1">
    <citation type="submission" date="2020-08" db="EMBL/GenBank/DDBJ databases">
        <title>Genomic Encyclopedia of Type Strains, Phase IV (KMG-IV): sequencing the most valuable type-strain genomes for metagenomic binning, comparative biology and taxonomic classification.</title>
        <authorList>
            <person name="Goeker M."/>
        </authorList>
    </citation>
    <scope>NUCLEOTIDE SEQUENCE [LARGE SCALE GENOMIC DNA]</scope>
    <source>
        <strain evidence="1 2">DSM 103733</strain>
    </source>
</reference>
<dbReference type="NCBIfam" id="TIGR02913">
    <property type="entry name" value="HAF_rpt"/>
    <property type="match status" value="3"/>
</dbReference>
<organism evidence="1 2">
    <name type="scientific">Silvibacterium bohemicum</name>
    <dbReference type="NCBI Taxonomy" id="1577686"/>
    <lineage>
        <taxon>Bacteria</taxon>
        <taxon>Pseudomonadati</taxon>
        <taxon>Acidobacteriota</taxon>
        <taxon>Terriglobia</taxon>
        <taxon>Terriglobales</taxon>
        <taxon>Acidobacteriaceae</taxon>
        <taxon>Silvibacterium</taxon>
    </lineage>
</organism>
<proteinExistence type="predicted"/>
<dbReference type="OrthoDB" id="5791889at2"/>
<name>A0A841JUS9_9BACT</name>
<sequence>MAREIDERPGLNSNENVASWKVISQTHTTAAIFDGQNAKLIGNTSGSGNSFAFGIGPEGEVVGIVESRADLRHTQAFFYRNGSLEVLPTLGGRFAAARSIGKDDLAVGNAETRDQHVHAAEWNRGEVQDLGTLPGGDFSRAFEVNNSGDIAGEANTSPNGKTHAVLWQDGRAHDLGLLPGGSFSSAQAVNGKHEVVGFADDDDGGSKAVLFSNGKIIDLGSFGDEPSSALSINDADQIVGSSPIAEGKMRAFLWENGHLQNLNDLIPKDSGWLLMAAYRIDPKGVILAAGFHGEGTHLCLLFPTAKH</sequence>
<dbReference type="RefSeq" id="WP_050061731.1">
    <property type="nucleotide sequence ID" value="NZ_JACHEK010000006.1"/>
</dbReference>
<comment type="caution">
    <text evidence="1">The sequence shown here is derived from an EMBL/GenBank/DDBJ whole genome shotgun (WGS) entry which is preliminary data.</text>
</comment>
<gene>
    <name evidence="1" type="ORF">HNQ77_003100</name>
</gene>
<evidence type="ECO:0000313" key="2">
    <source>
        <dbReference type="Proteomes" id="UP000538666"/>
    </source>
</evidence>
<protein>
    <submittedName>
        <fullName evidence="1">Putative HAF family extracellular repeat protein</fullName>
    </submittedName>
</protein>
<accession>A0A841JUS9</accession>